<dbReference type="AlphaFoldDB" id="A0A6B2K2R1"/>
<evidence type="ECO:0000256" key="1">
    <source>
        <dbReference type="SAM" id="MobiDB-lite"/>
    </source>
</evidence>
<proteinExistence type="predicted"/>
<dbReference type="RefSeq" id="WP_163896229.1">
    <property type="nucleotide sequence ID" value="NZ_JAAFYS010000004.1"/>
</dbReference>
<dbReference type="Pfam" id="PF10593">
    <property type="entry name" value="Z1"/>
    <property type="match status" value="1"/>
</dbReference>
<name>A0A6B2K2R1_9RHOB</name>
<feature type="region of interest" description="Disordered" evidence="1">
    <location>
        <begin position="1"/>
        <end position="20"/>
    </location>
</feature>
<gene>
    <name evidence="3" type="ORF">GZA08_18165</name>
</gene>
<dbReference type="EMBL" id="JAAGAB010000004">
    <property type="protein sequence ID" value="NDV02894.1"/>
    <property type="molecule type" value="Genomic_DNA"/>
</dbReference>
<evidence type="ECO:0000259" key="2">
    <source>
        <dbReference type="Pfam" id="PF10593"/>
    </source>
</evidence>
<keyword evidence="4" id="KW-1185">Reference proteome</keyword>
<sequence>MTERAGTATINRTAPRGGSWCPVEGDETGELLYRTFPDEAEARGRLAEASRAILSRCAEPGGPVRGDAGLTIGYVQSGKTLSFTTVAALARDNGYSMVVLIGGTSKYLLEQTEGRLAKDLAIGEKRTWLHIRGPRQGIKPAQRAADVRTMQAALDKWQDDDFDQSACPTVIVTVMKHAGNLSKLADMIAELRPPPAPALIIDDEADQASLDANAASDTQTNPTKTYAAISRLRQAMATNGVSHTFLQYTATPQANLLIEISDALSPSFVQVLEPGGAYVGGKELFIEKAAAHVRSVPAAEMEDALEAQEGPPESLRAALASFLVGIGADHHSGFAGSPRSNRSMLIHPSRLTGDHSRLREWIDRMKADWSELLQEEAASTAPEEREFLLAFLRKAHRDLSTTDPGLPSFDELIRPMRVALKDTQVLELNRGAPPVPWSRHFSFILIGGQAIERGFTVEGLTTTHLARSLGQRLADSIQQRARFFGYKRGYLGRIRIWTDDDTRSAFREYAEHEEALREQLKPVAEEGRPLRDWRRQFLLSPSLRPTRRSVLTQAVKQRRLSDDWLMLDRPAILGSDLDDNRSLLNRVQSSVMLDEDTGHEARTAEQRHLVSTGLPIAQLLEVLADIRVADADQRDMLYGAMLQLDEFVGQPGRSARIYLMGKGRLRERKIEAGKVAQLHQGRNPRTGTPVYPGDREIMIRDEPSLQIHVLRTKDGRLKDVPAFALWMPVRYAGQGTAVQSSA</sequence>
<evidence type="ECO:0000313" key="4">
    <source>
        <dbReference type="Proteomes" id="UP000474757"/>
    </source>
</evidence>
<feature type="domain" description="Putative endonuclease Z1" evidence="2">
    <location>
        <begin position="314"/>
        <end position="528"/>
    </location>
</feature>
<reference evidence="3 4" key="1">
    <citation type="submission" date="2020-02" db="EMBL/GenBank/DDBJ databases">
        <title>Pseudoroseicyclus tamarix, sp. nov., isolated from offshore sediment of a Tamarix chinensis forest.</title>
        <authorList>
            <person name="Gai Y."/>
        </authorList>
    </citation>
    <scope>NUCLEOTIDE SEQUENCE [LARGE SCALE GENOMIC DNA]</scope>
    <source>
        <strain evidence="3 4">CLL3-39</strain>
    </source>
</reference>
<evidence type="ECO:0000313" key="3">
    <source>
        <dbReference type="EMBL" id="NDV02894.1"/>
    </source>
</evidence>
<comment type="caution">
    <text evidence="3">The sequence shown here is derived from an EMBL/GenBank/DDBJ whole genome shotgun (WGS) entry which is preliminary data.</text>
</comment>
<protein>
    <recommendedName>
        <fullName evidence="2">Putative endonuclease Z1 domain-containing protein</fullName>
    </recommendedName>
</protein>
<accession>A0A6B2K2R1</accession>
<dbReference type="Proteomes" id="UP000474757">
    <property type="component" value="Unassembled WGS sequence"/>
</dbReference>
<dbReference type="InterPro" id="IPR018310">
    <property type="entry name" value="Put_endonuclease_Z1-dom"/>
</dbReference>
<organism evidence="3 4">
    <name type="scientific">Pseudoroseicyclus tamaricis</name>
    <dbReference type="NCBI Taxonomy" id="2705421"/>
    <lineage>
        <taxon>Bacteria</taxon>
        <taxon>Pseudomonadati</taxon>
        <taxon>Pseudomonadota</taxon>
        <taxon>Alphaproteobacteria</taxon>
        <taxon>Rhodobacterales</taxon>
        <taxon>Paracoccaceae</taxon>
        <taxon>Pseudoroseicyclus</taxon>
    </lineage>
</organism>